<organism evidence="2 3">
    <name type="scientific">Papiine betaherpesvirus 4</name>
    <dbReference type="NCBI Taxonomy" id="2560624"/>
    <lineage>
        <taxon>Viruses</taxon>
        <taxon>Duplodnaviria</taxon>
        <taxon>Heunggongvirae</taxon>
        <taxon>Peploviricota</taxon>
        <taxon>Herviviricetes</taxon>
        <taxon>Herpesvirales</taxon>
        <taxon>Orthoherpesviridae</taxon>
        <taxon>Betaherpesvirinae</taxon>
        <taxon>Cytomegalovirus</taxon>
        <taxon>Cytomegalovirus papiinebeta4</taxon>
    </lineage>
</organism>
<reference evidence="2 3" key="1">
    <citation type="journal article" date="2001" name="Arch. Virol.">
        <title>Isolation and characterization of an endogenous cytomegalovirus (BaCMV) from baboons.</title>
        <authorList>
            <person name="Blewett E.L."/>
            <person name="White G."/>
            <person name="Saliki J.T."/>
            <person name="Eberle R."/>
        </authorList>
    </citation>
    <scope>NUCLEOTIDE SEQUENCE [LARGE SCALE GENOMIC DNA]</scope>
    <source>
        <strain evidence="2">OCOM4-52</strain>
    </source>
</reference>
<sequence length="317" mass="33696">MSHPLSAVATPAASSVAPSQASLALAPDGVYLPKDAFFSLIGASRPMAEASGARAAYPAAHPPPAYPVMSYEDPSRHYDYGAWLRRPGYDAGPSLPPPAAIPLPYRRRDPMMDEVERAAWERGYAPSVYDHYGAASGGNGSWSRARGGALKRRRERDAASSDDDEDMSFPGEADHGKARKRLKAHHARGDNSAAADSKGGDRYDEIREALQELKREMLAVRQVAPPALLTPTQLATPVVSSPTTTSHQPEVVATSEPPSKTPSVAAPSAVSAHSSKSADRGVVNASCRVAVPGEGIPPKDMVDLNRRLFVAALNKME</sequence>
<dbReference type="Proteomes" id="UP000171701">
    <property type="component" value="Segment"/>
</dbReference>
<name>A0A0F7GB84_9BETA</name>
<feature type="compositionally biased region" description="Basic residues" evidence="1">
    <location>
        <begin position="177"/>
        <end position="186"/>
    </location>
</feature>
<dbReference type="KEGG" id="vg:24284855"/>
<keyword evidence="3" id="KW-1185">Reference proteome</keyword>
<feature type="region of interest" description="Disordered" evidence="1">
    <location>
        <begin position="238"/>
        <end position="279"/>
    </location>
</feature>
<reference evidence="2 3" key="2">
    <citation type="journal article" date="2015" name="Genome Announc.">
        <title>Complete Genome Sequences of Mandrillus leucophaeus and Papio ursinus Cytomegaloviruses.</title>
        <authorList>
            <person name="Blewett E.L."/>
            <person name="Sherrod C.J."/>
            <person name="Texier J.R."/>
            <person name="Conrad T.M."/>
            <person name="Dittmer D.P."/>
        </authorList>
    </citation>
    <scope>NUCLEOTIDE SEQUENCE [LARGE SCALE GENOMIC DNA]</scope>
    <source>
        <strain evidence="2">OCOM4-52</strain>
    </source>
</reference>
<feature type="compositionally biased region" description="Low complexity" evidence="1">
    <location>
        <begin position="257"/>
        <end position="275"/>
    </location>
</feature>
<evidence type="ECO:0000313" key="3">
    <source>
        <dbReference type="Proteomes" id="UP000171701"/>
    </source>
</evidence>
<dbReference type="EMBL" id="KR351281">
    <property type="protein sequence ID" value="AKG51601.1"/>
    <property type="molecule type" value="Genomic_DNA"/>
</dbReference>
<evidence type="ECO:0000256" key="1">
    <source>
        <dbReference type="SAM" id="MobiDB-lite"/>
    </source>
</evidence>
<proteinExistence type="predicted"/>
<protein>
    <submittedName>
        <fullName evidence="2">UL80.5</fullName>
    </submittedName>
</protein>
<feature type="region of interest" description="Disordered" evidence="1">
    <location>
        <begin position="135"/>
        <end position="203"/>
    </location>
</feature>
<accession>A0A0F7GB84</accession>
<dbReference type="OrthoDB" id="6016at10239"/>
<evidence type="ECO:0000313" key="2">
    <source>
        <dbReference type="EMBL" id="AKG51601.1"/>
    </source>
</evidence>